<dbReference type="Proteomes" id="UP000677228">
    <property type="component" value="Unassembled WGS sequence"/>
</dbReference>
<evidence type="ECO:0000313" key="3">
    <source>
        <dbReference type="EMBL" id="CAF4340924.1"/>
    </source>
</evidence>
<accession>A0A816B097</accession>
<dbReference type="EMBL" id="CAJOBC010102881">
    <property type="protein sequence ID" value="CAF4482499.1"/>
    <property type="molecule type" value="Genomic_DNA"/>
</dbReference>
<dbReference type="Proteomes" id="UP000681722">
    <property type="component" value="Unassembled WGS sequence"/>
</dbReference>
<gene>
    <name evidence="2" type="ORF">GPM918_LOCUS42621</name>
    <name evidence="1" type="ORF">OVA965_LOCUS39286</name>
    <name evidence="4" type="ORF">SRO942_LOCUS43904</name>
    <name evidence="3" type="ORF">TMI583_LOCUS40568</name>
</gene>
<name>A0A816B097_9BILA</name>
<feature type="non-terminal residue" evidence="2">
    <location>
        <position position="79"/>
    </location>
</feature>
<feature type="non-terminal residue" evidence="2">
    <location>
        <position position="1"/>
    </location>
</feature>
<dbReference type="EMBL" id="CAJOBA010062855">
    <property type="protein sequence ID" value="CAF4340924.1"/>
    <property type="molecule type" value="Genomic_DNA"/>
</dbReference>
<dbReference type="Proteomes" id="UP000663829">
    <property type="component" value="Unassembled WGS sequence"/>
</dbReference>
<evidence type="ECO:0000313" key="1">
    <source>
        <dbReference type="EMBL" id="CAF1550862.1"/>
    </source>
</evidence>
<dbReference type="EMBL" id="CAJNOQ010036370">
    <property type="protein sequence ID" value="CAF1603813.1"/>
    <property type="molecule type" value="Genomic_DNA"/>
</dbReference>
<evidence type="ECO:0000313" key="2">
    <source>
        <dbReference type="EMBL" id="CAF1603813.1"/>
    </source>
</evidence>
<dbReference type="Proteomes" id="UP000682733">
    <property type="component" value="Unassembled WGS sequence"/>
</dbReference>
<protein>
    <submittedName>
        <fullName evidence="2">Uncharacterized protein</fullName>
    </submittedName>
</protein>
<dbReference type="EMBL" id="CAJNOK010040397">
    <property type="protein sequence ID" value="CAF1550862.1"/>
    <property type="molecule type" value="Genomic_DNA"/>
</dbReference>
<sequence length="79" mass="9091">SIASRSSAISTISGRYKSKKTTREIVSIKDHVVVTWIDTNELETVSLKHLRDSTGKMKQYETYTFSFGRKRKQGKIMLH</sequence>
<evidence type="ECO:0000313" key="5">
    <source>
        <dbReference type="Proteomes" id="UP000663829"/>
    </source>
</evidence>
<reference evidence="2" key="1">
    <citation type="submission" date="2021-02" db="EMBL/GenBank/DDBJ databases">
        <authorList>
            <person name="Nowell W R."/>
        </authorList>
    </citation>
    <scope>NUCLEOTIDE SEQUENCE</scope>
</reference>
<dbReference type="AlphaFoldDB" id="A0A816B097"/>
<proteinExistence type="predicted"/>
<evidence type="ECO:0000313" key="4">
    <source>
        <dbReference type="EMBL" id="CAF4482499.1"/>
    </source>
</evidence>
<comment type="caution">
    <text evidence="2">The sequence shown here is derived from an EMBL/GenBank/DDBJ whole genome shotgun (WGS) entry which is preliminary data.</text>
</comment>
<keyword evidence="5" id="KW-1185">Reference proteome</keyword>
<organism evidence="2 5">
    <name type="scientific">Didymodactylos carnosus</name>
    <dbReference type="NCBI Taxonomy" id="1234261"/>
    <lineage>
        <taxon>Eukaryota</taxon>
        <taxon>Metazoa</taxon>
        <taxon>Spiralia</taxon>
        <taxon>Gnathifera</taxon>
        <taxon>Rotifera</taxon>
        <taxon>Eurotatoria</taxon>
        <taxon>Bdelloidea</taxon>
        <taxon>Philodinida</taxon>
        <taxon>Philodinidae</taxon>
        <taxon>Didymodactylos</taxon>
    </lineage>
</organism>